<gene>
    <name evidence="5" type="ORF">J2853_006535</name>
</gene>
<keyword evidence="2" id="KW-0349">Heme</keyword>
<dbReference type="Proteomes" id="UP001225356">
    <property type="component" value="Unassembled WGS sequence"/>
</dbReference>
<evidence type="ECO:0000256" key="1">
    <source>
        <dbReference type="ARBA" id="ARBA00022448"/>
    </source>
</evidence>
<keyword evidence="4" id="KW-0408">Iron</keyword>
<dbReference type="InterPro" id="IPR012292">
    <property type="entry name" value="Globin/Proto"/>
</dbReference>
<reference evidence="5 6" key="1">
    <citation type="submission" date="2023-07" db="EMBL/GenBank/DDBJ databases">
        <title>Sequencing the genomes of 1000 actinobacteria strains.</title>
        <authorList>
            <person name="Klenk H.-P."/>
        </authorList>
    </citation>
    <scope>NUCLEOTIDE SEQUENCE [LARGE SCALE GENOMIC DNA]</scope>
    <source>
        <strain evidence="5 6">DSM 46740</strain>
    </source>
</reference>
<dbReference type="Pfam" id="PF01152">
    <property type="entry name" value="Bac_globin"/>
    <property type="match status" value="1"/>
</dbReference>
<dbReference type="InterPro" id="IPR001486">
    <property type="entry name" value="Hemoglobin_trunc"/>
</dbReference>
<dbReference type="SUPFAM" id="SSF46458">
    <property type="entry name" value="Globin-like"/>
    <property type="match status" value="1"/>
</dbReference>
<name>A0ABT9QMR1_9ACTN</name>
<dbReference type="CDD" id="cd00454">
    <property type="entry name" value="TrHb1_N"/>
    <property type="match status" value="1"/>
</dbReference>
<evidence type="ECO:0000256" key="4">
    <source>
        <dbReference type="ARBA" id="ARBA00023004"/>
    </source>
</evidence>
<dbReference type="RefSeq" id="WP_307564428.1">
    <property type="nucleotide sequence ID" value="NZ_JAUSQU010000001.1"/>
</dbReference>
<proteinExistence type="predicted"/>
<evidence type="ECO:0000313" key="6">
    <source>
        <dbReference type="Proteomes" id="UP001225356"/>
    </source>
</evidence>
<sequence length="127" mass="13548">MADPSSYYESIGGASSVREVVDRFYVAVLDDADLKPYFADVDMPGLKRHMVALLGSVLGGPKPYEGRELADAHRGMGIAGEHYDKVGDLLVTVLRGQGADEEVVRHVVHTLGQVRGAIVEEPTGVAG</sequence>
<dbReference type="InterPro" id="IPR009050">
    <property type="entry name" value="Globin-like_sf"/>
</dbReference>
<dbReference type="EMBL" id="JAUSQU010000001">
    <property type="protein sequence ID" value="MDP9847324.1"/>
    <property type="molecule type" value="Genomic_DNA"/>
</dbReference>
<keyword evidence="3" id="KW-0479">Metal-binding</keyword>
<evidence type="ECO:0000256" key="3">
    <source>
        <dbReference type="ARBA" id="ARBA00022723"/>
    </source>
</evidence>
<dbReference type="Gene3D" id="1.10.490.10">
    <property type="entry name" value="Globins"/>
    <property type="match status" value="1"/>
</dbReference>
<keyword evidence="6" id="KW-1185">Reference proteome</keyword>
<keyword evidence="1" id="KW-0813">Transport</keyword>
<accession>A0ABT9QMR1</accession>
<evidence type="ECO:0000313" key="5">
    <source>
        <dbReference type="EMBL" id="MDP9847324.1"/>
    </source>
</evidence>
<evidence type="ECO:0000256" key="2">
    <source>
        <dbReference type="ARBA" id="ARBA00022617"/>
    </source>
</evidence>
<protein>
    <submittedName>
        <fullName evidence="5">Hemoglobin</fullName>
    </submittedName>
</protein>
<comment type="caution">
    <text evidence="5">The sequence shown here is derived from an EMBL/GenBank/DDBJ whole genome shotgun (WGS) entry which is preliminary data.</text>
</comment>
<organism evidence="5 6">
    <name type="scientific">Streptosporangium lutulentum</name>
    <dbReference type="NCBI Taxonomy" id="1461250"/>
    <lineage>
        <taxon>Bacteria</taxon>
        <taxon>Bacillati</taxon>
        <taxon>Actinomycetota</taxon>
        <taxon>Actinomycetes</taxon>
        <taxon>Streptosporangiales</taxon>
        <taxon>Streptosporangiaceae</taxon>
        <taxon>Streptosporangium</taxon>
    </lineage>
</organism>